<organism evidence="2 3">
    <name type="scientific">Symbiodinium microadriaticum</name>
    <name type="common">Dinoflagellate</name>
    <name type="synonym">Zooxanthella microadriatica</name>
    <dbReference type="NCBI Taxonomy" id="2951"/>
    <lineage>
        <taxon>Eukaryota</taxon>
        <taxon>Sar</taxon>
        <taxon>Alveolata</taxon>
        <taxon>Dinophyceae</taxon>
        <taxon>Suessiales</taxon>
        <taxon>Symbiodiniaceae</taxon>
        <taxon>Symbiodinium</taxon>
    </lineage>
</organism>
<proteinExistence type="predicted"/>
<reference evidence="2 3" key="1">
    <citation type="submission" date="2016-02" db="EMBL/GenBank/DDBJ databases">
        <title>Genome analysis of coral dinoflagellate symbionts highlights evolutionary adaptations to a symbiotic lifestyle.</title>
        <authorList>
            <person name="Aranda M."/>
            <person name="Li Y."/>
            <person name="Liew Y.J."/>
            <person name="Baumgarten S."/>
            <person name="Simakov O."/>
            <person name="Wilson M."/>
            <person name="Piel J."/>
            <person name="Ashoor H."/>
            <person name="Bougouffa S."/>
            <person name="Bajic V.B."/>
            <person name="Ryu T."/>
            <person name="Ravasi T."/>
            <person name="Bayer T."/>
            <person name="Micklem G."/>
            <person name="Kim H."/>
            <person name="Bhak J."/>
            <person name="Lajeunesse T.C."/>
            <person name="Voolstra C.R."/>
        </authorList>
    </citation>
    <scope>NUCLEOTIDE SEQUENCE [LARGE SCALE GENOMIC DNA]</scope>
    <source>
        <strain evidence="2 3">CCMP2467</strain>
    </source>
</reference>
<gene>
    <name evidence="2" type="ORF">AK812_SmicGene40113</name>
</gene>
<dbReference type="EMBL" id="LSRX01001467">
    <property type="protein sequence ID" value="OLP79580.1"/>
    <property type="molecule type" value="Genomic_DNA"/>
</dbReference>
<evidence type="ECO:0000256" key="1">
    <source>
        <dbReference type="SAM" id="MobiDB-lite"/>
    </source>
</evidence>
<feature type="region of interest" description="Disordered" evidence="1">
    <location>
        <begin position="20"/>
        <end position="67"/>
    </location>
</feature>
<dbReference type="OrthoDB" id="438183at2759"/>
<evidence type="ECO:0000313" key="3">
    <source>
        <dbReference type="Proteomes" id="UP000186817"/>
    </source>
</evidence>
<dbReference type="AlphaFoldDB" id="A0A1Q9C9I9"/>
<comment type="caution">
    <text evidence="2">The sequence shown here is derived from an EMBL/GenBank/DDBJ whole genome shotgun (WGS) entry which is preliminary data.</text>
</comment>
<sequence length="146" mass="15725">MEKCWQGTWTMGVRSLVGKESQVQGGPDAAGLTPRVAEPSQGDMDSPKAWTAKKPRTSFPDATGTLRTAGRLPDGHPRIIRLFAGVGGRLLLHEGAGCLWHLAHGLLPGVRVATAAVLIQVKCSLVSESELITEKLNDREAHRQKK</sequence>
<name>A0A1Q9C9I9_SYMMI</name>
<protein>
    <submittedName>
        <fullName evidence="2">Uncharacterized protein</fullName>
    </submittedName>
</protein>
<dbReference type="Proteomes" id="UP000186817">
    <property type="component" value="Unassembled WGS sequence"/>
</dbReference>
<evidence type="ECO:0000313" key="2">
    <source>
        <dbReference type="EMBL" id="OLP79580.1"/>
    </source>
</evidence>
<accession>A0A1Q9C9I9</accession>
<keyword evidence="3" id="KW-1185">Reference proteome</keyword>